<dbReference type="RefSeq" id="WP_039408569.1">
    <property type="nucleotide sequence ID" value="NZ_CP010310.2"/>
</dbReference>
<gene>
    <name evidence="1" type="ORF">RO07_13350</name>
</gene>
<dbReference type="Proteomes" id="UP000035086">
    <property type="component" value="Chromosome"/>
</dbReference>
<proteinExistence type="predicted"/>
<accession>A0ABM5S0F7</accession>
<dbReference type="EMBL" id="CP010310">
    <property type="protein sequence ID" value="AJC21221.1"/>
    <property type="molecule type" value="Genomic_DNA"/>
</dbReference>
<keyword evidence="2" id="KW-1185">Reference proteome</keyword>
<reference evidence="1" key="1">
    <citation type="submission" date="2016-11" db="EMBL/GenBank/DDBJ databases">
        <title>Complete Genome Sequencing of Pandoraea pulmonicola DSM 16583.</title>
        <authorList>
            <person name="Chan K.-G."/>
        </authorList>
    </citation>
    <scope>NUCLEOTIDE SEQUENCE</scope>
    <source>
        <strain evidence="1">DSM 16583</strain>
    </source>
</reference>
<evidence type="ECO:0000313" key="2">
    <source>
        <dbReference type="Proteomes" id="UP000035086"/>
    </source>
</evidence>
<name>A0ABM5S0F7_PANPU</name>
<evidence type="ECO:0008006" key="3">
    <source>
        <dbReference type="Google" id="ProtNLM"/>
    </source>
</evidence>
<organism evidence="1 2">
    <name type="scientific">Pandoraea pulmonicola</name>
    <dbReference type="NCBI Taxonomy" id="93221"/>
    <lineage>
        <taxon>Bacteria</taxon>
        <taxon>Pseudomonadati</taxon>
        <taxon>Pseudomonadota</taxon>
        <taxon>Betaproteobacteria</taxon>
        <taxon>Burkholderiales</taxon>
        <taxon>Burkholderiaceae</taxon>
        <taxon>Pandoraea</taxon>
    </lineage>
</organism>
<evidence type="ECO:0000313" key="1">
    <source>
        <dbReference type="EMBL" id="AJC21221.1"/>
    </source>
</evidence>
<sequence>MNKKTRVMVGLVLAIAGAAAGGFWVYARSVAHDDGAAAQESLAADPYKYVGVEKIVVMLKPDNETDVREIHYAALDIILKSAPEKEASVREQLPLLSSIAVKAVSGQTLESIRNMSIDDLSCKINAAFTESYRHRNVEQPFVTAMIGKLLVE</sequence>
<protein>
    <recommendedName>
        <fullName evidence="3">Flagellar protein FliL</fullName>
    </recommendedName>
</protein>